<evidence type="ECO:0000313" key="2">
    <source>
        <dbReference type="EMBL" id="CRZ10100.1"/>
    </source>
</evidence>
<accession>A0A0H5R7H1</accession>
<proteinExistence type="predicted"/>
<name>A0A0H5R7H1_9EUKA</name>
<reference evidence="2" key="1">
    <citation type="submission" date="2015-04" db="EMBL/GenBank/DDBJ databases">
        <title>The genome sequence of the plant pathogenic Rhizarian Plasmodiophora brassicae reveals insights in its biotrophic life cycle and the origin of chitin synthesis.</title>
        <authorList>
            <person name="Schwelm A."/>
            <person name="Fogelqvist J."/>
            <person name="Knaust A."/>
            <person name="Julke S."/>
            <person name="Lilja T."/>
            <person name="Dhandapani V."/>
            <person name="Bonilla-Rosso G."/>
            <person name="Karlsson M."/>
            <person name="Shevchenko A."/>
            <person name="Choi S.R."/>
            <person name="Kim H.G."/>
            <person name="Park J.Y."/>
            <person name="Lim Y.P."/>
            <person name="Ludwig-Muller J."/>
            <person name="Dixelius C."/>
        </authorList>
    </citation>
    <scope>NUCLEOTIDE SEQUENCE</scope>
    <source>
        <tissue evidence="2">Potato root galls</tissue>
    </source>
</reference>
<sequence>VDTGNSFPSMNHVCPSMIMDDLSYVPSKVLFSVVPDCETEATLLELESQYAKKLESVKSSLNDSYNREMVPVVASMALGSERSQIRGNQDLDEDIDESEVEDMDGSDEEMSPDEGDGFSFDDES</sequence>
<feature type="compositionally biased region" description="Acidic residues" evidence="1">
    <location>
        <begin position="90"/>
        <end position="124"/>
    </location>
</feature>
<organism evidence="2">
    <name type="scientific">Spongospora subterranea</name>
    <dbReference type="NCBI Taxonomy" id="70186"/>
    <lineage>
        <taxon>Eukaryota</taxon>
        <taxon>Sar</taxon>
        <taxon>Rhizaria</taxon>
        <taxon>Endomyxa</taxon>
        <taxon>Phytomyxea</taxon>
        <taxon>Plasmodiophorida</taxon>
        <taxon>Plasmodiophoridae</taxon>
        <taxon>Spongospora</taxon>
    </lineage>
</organism>
<feature type="non-terminal residue" evidence="2">
    <location>
        <position position="1"/>
    </location>
</feature>
<protein>
    <submittedName>
        <fullName evidence="2">Uncharacterized protein</fullName>
    </submittedName>
</protein>
<feature type="region of interest" description="Disordered" evidence="1">
    <location>
        <begin position="79"/>
        <end position="124"/>
    </location>
</feature>
<dbReference type="EMBL" id="HACM01009658">
    <property type="protein sequence ID" value="CRZ10100.1"/>
    <property type="molecule type" value="Transcribed_RNA"/>
</dbReference>
<evidence type="ECO:0000256" key="1">
    <source>
        <dbReference type="SAM" id="MobiDB-lite"/>
    </source>
</evidence>
<dbReference type="AlphaFoldDB" id="A0A0H5R7H1"/>